<sequence>MNLSVLALVAVIQLPAYADSATKLSAQDFVGIYQTQCSESTAQKISISISGDSADQQLTVTNLAPLPGVTNDPTMYTYTKINQGQQVPTTYSSPASYNFDNELETYTTENAIVQVSSDRFVGHMSIFPLAGRDLNTQSLVFQDAQHTQLAVMDSSCQIFVTDLSDNCPTSVDAALKVKPRCIYEKISGN</sequence>
<evidence type="ECO:0000313" key="3">
    <source>
        <dbReference type="Proteomes" id="UP001497444"/>
    </source>
</evidence>
<keyword evidence="1" id="KW-0732">Signal</keyword>
<dbReference type="Proteomes" id="UP001497444">
    <property type="component" value="Unassembled WGS sequence"/>
</dbReference>
<feature type="chain" id="PRO_5045552021" evidence="1">
    <location>
        <begin position="19"/>
        <end position="189"/>
    </location>
</feature>
<dbReference type="EMBL" id="CAXAQS010000776">
    <property type="protein sequence ID" value="CAK9253103.1"/>
    <property type="molecule type" value="Genomic_DNA"/>
</dbReference>
<feature type="signal peptide" evidence="1">
    <location>
        <begin position="1"/>
        <end position="18"/>
    </location>
</feature>
<protein>
    <submittedName>
        <fullName evidence="2">Uncharacterized protein</fullName>
    </submittedName>
</protein>
<evidence type="ECO:0000313" key="2">
    <source>
        <dbReference type="EMBL" id="CAK9253103.1"/>
    </source>
</evidence>
<comment type="caution">
    <text evidence="2">The sequence shown here is derived from an EMBL/GenBank/DDBJ whole genome shotgun (WGS) entry which is preliminary data.</text>
</comment>
<name>A0ABP0VF65_9BRYO</name>
<organism evidence="2 3">
    <name type="scientific">Sphagnum jensenii</name>
    <dbReference type="NCBI Taxonomy" id="128206"/>
    <lineage>
        <taxon>Eukaryota</taxon>
        <taxon>Viridiplantae</taxon>
        <taxon>Streptophyta</taxon>
        <taxon>Embryophyta</taxon>
        <taxon>Bryophyta</taxon>
        <taxon>Sphagnophytina</taxon>
        <taxon>Sphagnopsida</taxon>
        <taxon>Sphagnales</taxon>
        <taxon>Sphagnaceae</taxon>
        <taxon>Sphagnum</taxon>
    </lineage>
</organism>
<proteinExistence type="predicted"/>
<gene>
    <name evidence="2" type="ORF">CSSPJE1EN1_LOCUS28481</name>
</gene>
<keyword evidence="3" id="KW-1185">Reference proteome</keyword>
<reference evidence="2" key="1">
    <citation type="submission" date="2024-02" db="EMBL/GenBank/DDBJ databases">
        <authorList>
            <consortium name="ELIXIR-Norway"/>
            <consortium name="Elixir Norway"/>
        </authorList>
    </citation>
    <scope>NUCLEOTIDE SEQUENCE</scope>
</reference>
<evidence type="ECO:0000256" key="1">
    <source>
        <dbReference type="SAM" id="SignalP"/>
    </source>
</evidence>
<accession>A0ABP0VF65</accession>